<evidence type="ECO:0000313" key="3">
    <source>
        <dbReference type="Proteomes" id="UP001212841"/>
    </source>
</evidence>
<organism evidence="2 3">
    <name type="scientific">Rhizophlyctis rosea</name>
    <dbReference type="NCBI Taxonomy" id="64517"/>
    <lineage>
        <taxon>Eukaryota</taxon>
        <taxon>Fungi</taxon>
        <taxon>Fungi incertae sedis</taxon>
        <taxon>Chytridiomycota</taxon>
        <taxon>Chytridiomycota incertae sedis</taxon>
        <taxon>Chytridiomycetes</taxon>
        <taxon>Rhizophlyctidales</taxon>
        <taxon>Rhizophlyctidaceae</taxon>
        <taxon>Rhizophlyctis</taxon>
    </lineage>
</organism>
<sequence length="249" mass="27516">RARQTAEIVAQKHPNTPFLEIEPLAEIHWGDWDGKRAPQLKKLLAKWAEGDYEAKSPNGESPLEVEQRAVPAIYNLLNRPESTFLIVVHGRLLRIILSSIVYHSLQHMQSFTHHNTTVNVIDAIVETDPSRYPDFVGEPAAPQPDGESVVREAERRPDRKGDDSFVPGTEEDGSDGSAAEEEDGGRPKNPPRLNTSLKAGGVRSGELDGNGNGKGLESPTTAIRHLENVKFVPVMLDSYEHLPEELVLD</sequence>
<protein>
    <submittedName>
        <fullName evidence="2">Uncharacterized protein</fullName>
    </submittedName>
</protein>
<dbReference type="AlphaFoldDB" id="A0AAD5SAL9"/>
<feature type="compositionally biased region" description="Acidic residues" evidence="1">
    <location>
        <begin position="169"/>
        <end position="183"/>
    </location>
</feature>
<dbReference type="SUPFAM" id="SSF53254">
    <property type="entry name" value="Phosphoglycerate mutase-like"/>
    <property type="match status" value="1"/>
</dbReference>
<feature type="compositionally biased region" description="Basic and acidic residues" evidence="1">
    <location>
        <begin position="148"/>
        <end position="163"/>
    </location>
</feature>
<feature type="non-terminal residue" evidence="2">
    <location>
        <position position="249"/>
    </location>
</feature>
<feature type="region of interest" description="Disordered" evidence="1">
    <location>
        <begin position="131"/>
        <end position="219"/>
    </location>
</feature>
<dbReference type="Proteomes" id="UP001212841">
    <property type="component" value="Unassembled WGS sequence"/>
</dbReference>
<dbReference type="InterPro" id="IPR029033">
    <property type="entry name" value="His_PPase_superfam"/>
</dbReference>
<dbReference type="Pfam" id="PF00300">
    <property type="entry name" value="His_Phos_1"/>
    <property type="match status" value="1"/>
</dbReference>
<name>A0AAD5SAL9_9FUNG</name>
<dbReference type="EMBL" id="JADGJD010000467">
    <property type="protein sequence ID" value="KAJ3050832.1"/>
    <property type="molecule type" value="Genomic_DNA"/>
</dbReference>
<evidence type="ECO:0000256" key="1">
    <source>
        <dbReference type="SAM" id="MobiDB-lite"/>
    </source>
</evidence>
<accession>A0AAD5SAL9</accession>
<reference evidence="2" key="1">
    <citation type="submission" date="2020-05" db="EMBL/GenBank/DDBJ databases">
        <title>Phylogenomic resolution of chytrid fungi.</title>
        <authorList>
            <person name="Stajich J.E."/>
            <person name="Amses K."/>
            <person name="Simmons R."/>
            <person name="Seto K."/>
            <person name="Myers J."/>
            <person name="Bonds A."/>
            <person name="Quandt C.A."/>
            <person name="Barry K."/>
            <person name="Liu P."/>
            <person name="Grigoriev I."/>
            <person name="Longcore J.E."/>
            <person name="James T.Y."/>
        </authorList>
    </citation>
    <scope>NUCLEOTIDE SEQUENCE</scope>
    <source>
        <strain evidence="2">JEL0318</strain>
    </source>
</reference>
<evidence type="ECO:0000313" key="2">
    <source>
        <dbReference type="EMBL" id="KAJ3050832.1"/>
    </source>
</evidence>
<comment type="caution">
    <text evidence="2">The sequence shown here is derived from an EMBL/GenBank/DDBJ whole genome shotgun (WGS) entry which is preliminary data.</text>
</comment>
<proteinExistence type="predicted"/>
<dbReference type="Gene3D" id="3.40.50.1240">
    <property type="entry name" value="Phosphoglycerate mutase-like"/>
    <property type="match status" value="1"/>
</dbReference>
<gene>
    <name evidence="2" type="ORF">HK097_008180</name>
</gene>
<keyword evidence="3" id="KW-1185">Reference proteome</keyword>
<dbReference type="InterPro" id="IPR013078">
    <property type="entry name" value="His_Pase_superF_clade-1"/>
</dbReference>